<feature type="transmembrane region" description="Helical" evidence="1">
    <location>
        <begin position="7"/>
        <end position="25"/>
    </location>
</feature>
<evidence type="ECO:0000313" key="2">
    <source>
        <dbReference type="EMBL" id="QHT14140.1"/>
    </source>
</evidence>
<reference evidence="2" key="1">
    <citation type="journal article" date="2020" name="Nature">
        <title>Giant virus diversity and host interactions through global metagenomics.</title>
        <authorList>
            <person name="Schulz F."/>
            <person name="Roux S."/>
            <person name="Paez-Espino D."/>
            <person name="Jungbluth S."/>
            <person name="Walsh D.A."/>
            <person name="Denef V.J."/>
            <person name="McMahon K.D."/>
            <person name="Konstantinidis K.T."/>
            <person name="Eloe-Fadrosh E.A."/>
            <person name="Kyrpides N.C."/>
            <person name="Woyke T."/>
        </authorList>
    </citation>
    <scope>NUCLEOTIDE SEQUENCE</scope>
    <source>
        <strain evidence="2">GVMAG-M-3300023174-134</strain>
    </source>
</reference>
<evidence type="ECO:0000256" key="1">
    <source>
        <dbReference type="SAM" id="Phobius"/>
    </source>
</evidence>
<dbReference type="AlphaFoldDB" id="A0A6C0DCN5"/>
<name>A0A6C0DCN5_9ZZZZ</name>
<accession>A0A6C0DCN5</accession>
<dbReference type="EMBL" id="MN739579">
    <property type="protein sequence ID" value="QHT14140.1"/>
    <property type="molecule type" value="Genomic_DNA"/>
</dbReference>
<keyword evidence="1" id="KW-1133">Transmembrane helix</keyword>
<organism evidence="2">
    <name type="scientific">viral metagenome</name>
    <dbReference type="NCBI Taxonomy" id="1070528"/>
    <lineage>
        <taxon>unclassified sequences</taxon>
        <taxon>metagenomes</taxon>
        <taxon>organismal metagenomes</taxon>
    </lineage>
</organism>
<protein>
    <submittedName>
        <fullName evidence="2">Uncharacterized protein</fullName>
    </submittedName>
</protein>
<keyword evidence="1" id="KW-0472">Membrane</keyword>
<keyword evidence="1" id="KW-0812">Transmembrane</keyword>
<sequence length="147" mass="17458">MYCCIEFAFYLLFAFIWFYTGSVLFRKDPIIKKLKIDNDLLTKYNNVLNEYYYNECSYKNIHTYENLWINNNKNGFNVIHNNNITISGFKKDNLFDGLVRIDGMLLNNNELKNIDCIYENGIQKSCFVIDKKHRIVFVVPEQVVVVL</sequence>
<proteinExistence type="predicted"/>